<evidence type="ECO:0000256" key="1">
    <source>
        <dbReference type="SAM" id="Phobius"/>
    </source>
</evidence>
<evidence type="ECO:0000313" key="2">
    <source>
        <dbReference type="EMBL" id="KAH3709320.1"/>
    </source>
</evidence>
<reference evidence="2" key="1">
    <citation type="journal article" date="2019" name="bioRxiv">
        <title>The Genome of the Zebra Mussel, Dreissena polymorpha: A Resource for Invasive Species Research.</title>
        <authorList>
            <person name="McCartney M.A."/>
            <person name="Auch B."/>
            <person name="Kono T."/>
            <person name="Mallez S."/>
            <person name="Zhang Y."/>
            <person name="Obille A."/>
            <person name="Becker A."/>
            <person name="Abrahante J.E."/>
            <person name="Garbe J."/>
            <person name="Badalamenti J.P."/>
            <person name="Herman A."/>
            <person name="Mangelson H."/>
            <person name="Liachko I."/>
            <person name="Sullivan S."/>
            <person name="Sone E.D."/>
            <person name="Koren S."/>
            <person name="Silverstein K.A.T."/>
            <person name="Beckman K.B."/>
            <person name="Gohl D.M."/>
        </authorList>
    </citation>
    <scope>NUCLEOTIDE SEQUENCE</scope>
    <source>
        <strain evidence="2">Duluth1</strain>
        <tissue evidence="2">Whole animal</tissue>
    </source>
</reference>
<evidence type="ECO:0000313" key="3">
    <source>
        <dbReference type="Proteomes" id="UP000828390"/>
    </source>
</evidence>
<name>A0A9D3YXU7_DREPO</name>
<accession>A0A9D3YXU7</accession>
<dbReference type="AlphaFoldDB" id="A0A9D3YXU7"/>
<gene>
    <name evidence="2" type="ORF">DPMN_068782</name>
</gene>
<keyword evidence="1" id="KW-0472">Membrane</keyword>
<comment type="caution">
    <text evidence="2">The sequence shown here is derived from an EMBL/GenBank/DDBJ whole genome shotgun (WGS) entry which is preliminary data.</text>
</comment>
<organism evidence="2 3">
    <name type="scientific">Dreissena polymorpha</name>
    <name type="common">Zebra mussel</name>
    <name type="synonym">Mytilus polymorpha</name>
    <dbReference type="NCBI Taxonomy" id="45954"/>
    <lineage>
        <taxon>Eukaryota</taxon>
        <taxon>Metazoa</taxon>
        <taxon>Spiralia</taxon>
        <taxon>Lophotrochozoa</taxon>
        <taxon>Mollusca</taxon>
        <taxon>Bivalvia</taxon>
        <taxon>Autobranchia</taxon>
        <taxon>Heteroconchia</taxon>
        <taxon>Euheterodonta</taxon>
        <taxon>Imparidentia</taxon>
        <taxon>Neoheterodontei</taxon>
        <taxon>Myida</taxon>
        <taxon>Dreissenoidea</taxon>
        <taxon>Dreissenidae</taxon>
        <taxon>Dreissena</taxon>
    </lineage>
</organism>
<dbReference type="EMBL" id="JAIWYP010000014">
    <property type="protein sequence ID" value="KAH3709320.1"/>
    <property type="molecule type" value="Genomic_DNA"/>
</dbReference>
<keyword evidence="3" id="KW-1185">Reference proteome</keyword>
<sequence length="127" mass="14230">MCFLGVVCLICESRICRESRVASEADHRTNASDETTNKYHNLNLVDGTERISQQFATHTNETEERIQDIYNTLLGNDLVCLRFANVAVLLTTLGLLYALGGALLGFAFLLKPQGHQWCIKQRATAWV</sequence>
<keyword evidence="1" id="KW-0812">Transmembrane</keyword>
<feature type="transmembrane region" description="Helical" evidence="1">
    <location>
        <begin position="83"/>
        <end position="110"/>
    </location>
</feature>
<proteinExistence type="predicted"/>
<dbReference type="Proteomes" id="UP000828390">
    <property type="component" value="Unassembled WGS sequence"/>
</dbReference>
<reference evidence="2" key="2">
    <citation type="submission" date="2020-11" db="EMBL/GenBank/DDBJ databases">
        <authorList>
            <person name="McCartney M.A."/>
            <person name="Auch B."/>
            <person name="Kono T."/>
            <person name="Mallez S."/>
            <person name="Becker A."/>
            <person name="Gohl D.M."/>
            <person name="Silverstein K.A.T."/>
            <person name="Koren S."/>
            <person name="Bechman K.B."/>
            <person name="Herman A."/>
            <person name="Abrahante J.E."/>
            <person name="Garbe J."/>
        </authorList>
    </citation>
    <scope>NUCLEOTIDE SEQUENCE</scope>
    <source>
        <strain evidence="2">Duluth1</strain>
        <tissue evidence="2">Whole animal</tissue>
    </source>
</reference>
<protein>
    <submittedName>
        <fullName evidence="2">Uncharacterized protein</fullName>
    </submittedName>
</protein>
<keyword evidence="1" id="KW-1133">Transmembrane helix</keyword>